<gene>
    <name evidence="1" type="ORF">TorRG33x02_322500</name>
</gene>
<reference evidence="2" key="1">
    <citation type="submission" date="2016-06" db="EMBL/GenBank/DDBJ databases">
        <title>Parallel loss of symbiosis genes in relatives of nitrogen-fixing non-legume Parasponia.</title>
        <authorList>
            <person name="Van Velzen R."/>
            <person name="Holmer R."/>
            <person name="Bu F."/>
            <person name="Rutten L."/>
            <person name="Van Zeijl A."/>
            <person name="Liu W."/>
            <person name="Santuari L."/>
            <person name="Cao Q."/>
            <person name="Sharma T."/>
            <person name="Shen D."/>
            <person name="Roswanjaya Y."/>
            <person name="Wardhani T."/>
            <person name="Kalhor M.S."/>
            <person name="Jansen J."/>
            <person name="Van den Hoogen J."/>
            <person name="Gungor B."/>
            <person name="Hartog M."/>
            <person name="Hontelez J."/>
            <person name="Verver J."/>
            <person name="Yang W.-C."/>
            <person name="Schijlen E."/>
            <person name="Repin R."/>
            <person name="Schilthuizen M."/>
            <person name="Schranz E."/>
            <person name="Heidstra R."/>
            <person name="Miyata K."/>
            <person name="Fedorova E."/>
            <person name="Kohlen W."/>
            <person name="Bisseling T."/>
            <person name="Smit S."/>
            <person name="Geurts R."/>
        </authorList>
    </citation>
    <scope>NUCLEOTIDE SEQUENCE [LARGE SCALE GENOMIC DNA]</scope>
    <source>
        <strain evidence="2">cv. RG33-2</strain>
    </source>
</reference>
<evidence type="ECO:0000313" key="2">
    <source>
        <dbReference type="Proteomes" id="UP000237000"/>
    </source>
</evidence>
<proteinExistence type="predicted"/>
<dbReference type="EMBL" id="JXTC01000531">
    <property type="protein sequence ID" value="PON47695.1"/>
    <property type="molecule type" value="Genomic_DNA"/>
</dbReference>
<dbReference type="Proteomes" id="UP000237000">
    <property type="component" value="Unassembled WGS sequence"/>
</dbReference>
<sequence>MQLATGRLTLPSLCDREIEDNKHVKYGTYSWMNTISARGDARRNLTKSISIFNRPSTTYTQGAILIVSSTGDLLSKNLTNSISCGTPDISVIFTSLSFLNVHFERLCFSQRSKSGASSATRAFEDPYLSEQFEKQND</sequence>
<evidence type="ECO:0000313" key="1">
    <source>
        <dbReference type="EMBL" id="PON47695.1"/>
    </source>
</evidence>
<comment type="caution">
    <text evidence="1">The sequence shown here is derived from an EMBL/GenBank/DDBJ whole genome shotgun (WGS) entry which is preliminary data.</text>
</comment>
<protein>
    <submittedName>
        <fullName evidence="1">Uncharacterized protein</fullName>
    </submittedName>
</protein>
<keyword evidence="2" id="KW-1185">Reference proteome</keyword>
<dbReference type="AlphaFoldDB" id="A0A2P5BFW5"/>
<name>A0A2P5BFW5_TREOI</name>
<organism evidence="1 2">
    <name type="scientific">Trema orientale</name>
    <name type="common">Charcoal tree</name>
    <name type="synonym">Celtis orientalis</name>
    <dbReference type="NCBI Taxonomy" id="63057"/>
    <lineage>
        <taxon>Eukaryota</taxon>
        <taxon>Viridiplantae</taxon>
        <taxon>Streptophyta</taxon>
        <taxon>Embryophyta</taxon>
        <taxon>Tracheophyta</taxon>
        <taxon>Spermatophyta</taxon>
        <taxon>Magnoliopsida</taxon>
        <taxon>eudicotyledons</taxon>
        <taxon>Gunneridae</taxon>
        <taxon>Pentapetalae</taxon>
        <taxon>rosids</taxon>
        <taxon>fabids</taxon>
        <taxon>Rosales</taxon>
        <taxon>Cannabaceae</taxon>
        <taxon>Trema</taxon>
    </lineage>
</organism>
<dbReference type="InParanoid" id="A0A2P5BFW5"/>
<accession>A0A2P5BFW5</accession>